<dbReference type="SUPFAM" id="SSF56112">
    <property type="entry name" value="Protein kinase-like (PK-like)"/>
    <property type="match status" value="1"/>
</dbReference>
<evidence type="ECO:0000313" key="5">
    <source>
        <dbReference type="EMBL" id="KAH7031034.1"/>
    </source>
</evidence>
<dbReference type="Proteomes" id="UP000756346">
    <property type="component" value="Unassembled WGS sequence"/>
</dbReference>
<dbReference type="Gene3D" id="1.10.510.10">
    <property type="entry name" value="Transferase(Phosphotransferase) domain 1"/>
    <property type="match status" value="1"/>
</dbReference>
<accession>A0A9P8Y930</accession>
<dbReference type="GeneID" id="70186313"/>
<dbReference type="PANTHER" id="PTHR24346">
    <property type="entry name" value="MAP/MICROTUBULE AFFINITY-REGULATING KINASE"/>
    <property type="match status" value="1"/>
</dbReference>
<feature type="domain" description="Protein kinase" evidence="4">
    <location>
        <begin position="307"/>
        <end position="594"/>
    </location>
</feature>
<evidence type="ECO:0000259" key="4">
    <source>
        <dbReference type="PROSITE" id="PS50011"/>
    </source>
</evidence>
<dbReference type="CDD" id="cd00180">
    <property type="entry name" value="PKc"/>
    <property type="match status" value="1"/>
</dbReference>
<keyword evidence="2" id="KW-0067">ATP-binding</keyword>
<dbReference type="OrthoDB" id="1668230at2759"/>
<dbReference type="PROSITE" id="PS00108">
    <property type="entry name" value="PROTEIN_KINASE_ST"/>
    <property type="match status" value="1"/>
</dbReference>
<dbReference type="GO" id="GO:0005524">
    <property type="term" value="F:ATP binding"/>
    <property type="evidence" value="ECO:0007669"/>
    <property type="project" value="UniProtKB-KW"/>
</dbReference>
<gene>
    <name evidence="5" type="ORF">B0I36DRAFT_349173</name>
</gene>
<dbReference type="PROSITE" id="PS50011">
    <property type="entry name" value="PROTEIN_KINASE_DOM"/>
    <property type="match status" value="1"/>
</dbReference>
<keyword evidence="5" id="KW-0418">Kinase</keyword>
<dbReference type="GO" id="GO:0004674">
    <property type="term" value="F:protein serine/threonine kinase activity"/>
    <property type="evidence" value="ECO:0007669"/>
    <property type="project" value="TreeGrafter"/>
</dbReference>
<reference evidence="5" key="1">
    <citation type="journal article" date="2021" name="Nat. Commun.">
        <title>Genetic determinants of endophytism in the Arabidopsis root mycobiome.</title>
        <authorList>
            <person name="Mesny F."/>
            <person name="Miyauchi S."/>
            <person name="Thiergart T."/>
            <person name="Pickel B."/>
            <person name="Atanasova L."/>
            <person name="Karlsson M."/>
            <person name="Huettel B."/>
            <person name="Barry K.W."/>
            <person name="Haridas S."/>
            <person name="Chen C."/>
            <person name="Bauer D."/>
            <person name="Andreopoulos W."/>
            <person name="Pangilinan J."/>
            <person name="LaButti K."/>
            <person name="Riley R."/>
            <person name="Lipzen A."/>
            <person name="Clum A."/>
            <person name="Drula E."/>
            <person name="Henrissat B."/>
            <person name="Kohler A."/>
            <person name="Grigoriev I.V."/>
            <person name="Martin F.M."/>
            <person name="Hacquard S."/>
        </authorList>
    </citation>
    <scope>NUCLEOTIDE SEQUENCE</scope>
    <source>
        <strain evidence="5">MPI-CAGE-CH-0230</strain>
    </source>
</reference>
<proteinExistence type="predicted"/>
<feature type="region of interest" description="Disordered" evidence="3">
    <location>
        <begin position="51"/>
        <end position="93"/>
    </location>
</feature>
<evidence type="ECO:0000256" key="1">
    <source>
        <dbReference type="ARBA" id="ARBA00022741"/>
    </source>
</evidence>
<protein>
    <submittedName>
        <fullName evidence="5">Kinase-like domain-containing protein</fullName>
    </submittedName>
</protein>
<keyword evidence="1" id="KW-0547">Nucleotide-binding</keyword>
<dbReference type="InterPro" id="IPR011009">
    <property type="entry name" value="Kinase-like_dom_sf"/>
</dbReference>
<dbReference type="InterPro" id="IPR008271">
    <property type="entry name" value="Ser/Thr_kinase_AS"/>
</dbReference>
<dbReference type="AlphaFoldDB" id="A0A9P8Y930"/>
<dbReference type="GO" id="GO:0035556">
    <property type="term" value="P:intracellular signal transduction"/>
    <property type="evidence" value="ECO:0007669"/>
    <property type="project" value="TreeGrafter"/>
</dbReference>
<organism evidence="5 6">
    <name type="scientific">Microdochium trichocladiopsis</name>
    <dbReference type="NCBI Taxonomy" id="1682393"/>
    <lineage>
        <taxon>Eukaryota</taxon>
        <taxon>Fungi</taxon>
        <taxon>Dikarya</taxon>
        <taxon>Ascomycota</taxon>
        <taxon>Pezizomycotina</taxon>
        <taxon>Sordariomycetes</taxon>
        <taxon>Xylariomycetidae</taxon>
        <taxon>Xylariales</taxon>
        <taxon>Microdochiaceae</taxon>
        <taxon>Microdochium</taxon>
    </lineage>
</organism>
<evidence type="ECO:0000256" key="3">
    <source>
        <dbReference type="SAM" id="MobiDB-lite"/>
    </source>
</evidence>
<keyword evidence="5" id="KW-0808">Transferase</keyword>
<dbReference type="Pfam" id="PF00069">
    <property type="entry name" value="Pkinase"/>
    <property type="match status" value="1"/>
</dbReference>
<sequence>MSKQVDPVNASQGSTQPFTDSFLRATGVELDIDESTQSTVPFSESFLANAVAQGSRHDLDGRPGGANSPPDSQWSDDGATQRPASAIPTVRTASPTPSIIASLTKRTERRFSIADLDVPDHKGFRLLILPSKKNAFQPDPHYHKLEWTRYSLKPGARRNSTACVQCIIVNPGQEQTTYQIFKPFKCTLYFHAFTDTIHVKNTDDQPFWITKRETSGEMSYHHEVTPVTSFNADVGIWSFSTTRQGFDFEVAIYPRCCELVLPESTHMTTRSGKRLCRQVAQKLTSLCEVVEGSTVHVETAGRVEYTIERQRTAGTTKGASVFVAHVSLFRGQLVVVKSLLPPSSSNFWDWNWPNIARAWAREFHILRQLRHAFIVELMGGDARIASLFLKPIDAPDLARKKDWRYDGHCWRDGRNYFQGERLDAQRILRDMADALKYLREQRVLHNDIKPGNILYAPGGHATLVDFGLGSTGSSYRGGGGSPWYTPPELLTDGQRGFEGEVWALGVVMLYVLGALPIPDSSGGWNIGNIIQQHPHDDGRRARSKMRGWLDVVESEREALPKHSLEGIVAQMLAEFPDERIGAEELVNELDRLHL</sequence>
<evidence type="ECO:0000256" key="2">
    <source>
        <dbReference type="ARBA" id="ARBA00022840"/>
    </source>
</evidence>
<dbReference type="SMART" id="SM00220">
    <property type="entry name" value="S_TKc"/>
    <property type="match status" value="1"/>
</dbReference>
<keyword evidence="6" id="KW-1185">Reference proteome</keyword>
<dbReference type="EMBL" id="JAGTJQ010000005">
    <property type="protein sequence ID" value="KAH7031034.1"/>
    <property type="molecule type" value="Genomic_DNA"/>
</dbReference>
<comment type="caution">
    <text evidence="5">The sequence shown here is derived from an EMBL/GenBank/DDBJ whole genome shotgun (WGS) entry which is preliminary data.</text>
</comment>
<name>A0A9P8Y930_9PEZI</name>
<dbReference type="PANTHER" id="PTHR24346:SF30">
    <property type="entry name" value="MATERNAL EMBRYONIC LEUCINE ZIPPER KINASE"/>
    <property type="match status" value="1"/>
</dbReference>
<dbReference type="RefSeq" id="XP_046012714.1">
    <property type="nucleotide sequence ID" value="XM_046156767.1"/>
</dbReference>
<dbReference type="GO" id="GO:0005737">
    <property type="term" value="C:cytoplasm"/>
    <property type="evidence" value="ECO:0007669"/>
    <property type="project" value="TreeGrafter"/>
</dbReference>
<evidence type="ECO:0000313" key="6">
    <source>
        <dbReference type="Proteomes" id="UP000756346"/>
    </source>
</evidence>
<dbReference type="InterPro" id="IPR000719">
    <property type="entry name" value="Prot_kinase_dom"/>
</dbReference>